<dbReference type="GO" id="GO:0004326">
    <property type="term" value="F:tetrahydrofolylpolyglutamate synthase activity"/>
    <property type="evidence" value="ECO:0007669"/>
    <property type="project" value="UniProtKB-EC"/>
</dbReference>
<dbReference type="SUPFAM" id="SSF53244">
    <property type="entry name" value="MurD-like peptide ligases, peptide-binding domain"/>
    <property type="match status" value="1"/>
</dbReference>
<dbReference type="GO" id="GO:0005524">
    <property type="term" value="F:ATP binding"/>
    <property type="evidence" value="ECO:0007669"/>
    <property type="project" value="UniProtKB-KW"/>
</dbReference>
<evidence type="ECO:0000256" key="3">
    <source>
        <dbReference type="ARBA" id="ARBA00004496"/>
    </source>
</evidence>
<evidence type="ECO:0000256" key="12">
    <source>
        <dbReference type="ARBA" id="ARBA00022840"/>
    </source>
</evidence>
<dbReference type="PIRSF" id="PIRSF038895">
    <property type="entry name" value="FPGS"/>
    <property type="match status" value="1"/>
</dbReference>
<evidence type="ECO:0000256" key="4">
    <source>
        <dbReference type="ARBA" id="ARBA00005150"/>
    </source>
</evidence>
<proteinExistence type="evidence at transcript level"/>
<keyword evidence="11" id="KW-0999">Mitochondrion inner membrane</keyword>
<comment type="subcellular location">
    <subcellularLocation>
        <location evidence="3">Cytoplasm</location>
    </subcellularLocation>
    <subcellularLocation>
        <location evidence="1">Mitochondrion inner membrane</location>
    </subcellularLocation>
    <subcellularLocation>
        <location evidence="2">Mitochondrion matrix</location>
    </subcellularLocation>
</comment>
<evidence type="ECO:0000256" key="13">
    <source>
        <dbReference type="ARBA" id="ARBA00022842"/>
    </source>
</evidence>
<feature type="binding site" evidence="18">
    <location>
        <position position="395"/>
    </location>
    <ligand>
        <name>ATP</name>
        <dbReference type="ChEBI" id="CHEBI:30616"/>
    </ligand>
</feature>
<evidence type="ECO:0000256" key="14">
    <source>
        <dbReference type="ARBA" id="ARBA00023128"/>
    </source>
</evidence>
<protein>
    <recommendedName>
        <fullName evidence="17">Folylpolyglutamate synthase</fullName>
        <ecNumber evidence="17">6.3.2.17</ecNumber>
    </recommendedName>
    <alternativeName>
        <fullName evidence="17">Folylpoly-gamma-glutamate synthetase</fullName>
    </alternativeName>
    <alternativeName>
        <fullName evidence="17">Tetrahydrofolylpolyglutamate synthase</fullName>
    </alternativeName>
</protein>
<dbReference type="PANTHER" id="PTHR11136:SF5">
    <property type="entry name" value="FOLYLPOLYGLUTAMATE SYNTHASE, MITOCHONDRIAL"/>
    <property type="match status" value="1"/>
</dbReference>
<dbReference type="InterPro" id="IPR001645">
    <property type="entry name" value="Folylpolyglutamate_synth"/>
</dbReference>
<feature type="binding site" evidence="19">
    <location>
        <position position="259"/>
    </location>
    <ligand>
        <name>Mg(2+)</name>
        <dbReference type="ChEBI" id="CHEBI:18420"/>
        <label>1</label>
    </ligand>
</feature>
<comment type="cofactor">
    <cofactor evidence="17">
        <name>a monovalent cation</name>
        <dbReference type="ChEBI" id="CHEBI:60242"/>
    </cofactor>
    <text evidence="17">A monovalent cation.</text>
</comment>
<evidence type="ECO:0000256" key="5">
    <source>
        <dbReference type="ARBA" id="ARBA00008276"/>
    </source>
</evidence>
<comment type="catalytic activity">
    <reaction evidence="16 17">
        <text>(6S)-5,6,7,8-tetrahydrofolyl-(gamma-L-Glu)(n) + L-glutamate + ATP = (6S)-5,6,7,8-tetrahydrofolyl-(gamma-L-Glu)(n+1) + ADP + phosphate + H(+)</text>
        <dbReference type="Rhea" id="RHEA:10580"/>
        <dbReference type="Rhea" id="RHEA-COMP:14738"/>
        <dbReference type="Rhea" id="RHEA-COMP:14740"/>
        <dbReference type="ChEBI" id="CHEBI:15378"/>
        <dbReference type="ChEBI" id="CHEBI:29985"/>
        <dbReference type="ChEBI" id="CHEBI:30616"/>
        <dbReference type="ChEBI" id="CHEBI:43474"/>
        <dbReference type="ChEBI" id="CHEBI:141005"/>
        <dbReference type="ChEBI" id="CHEBI:456216"/>
        <dbReference type="EC" id="6.3.2.17"/>
    </reaction>
</comment>
<dbReference type="Gene3D" id="3.90.190.20">
    <property type="entry name" value="Mur ligase, C-terminal domain"/>
    <property type="match status" value="1"/>
</dbReference>
<dbReference type="GO" id="GO:0005829">
    <property type="term" value="C:cytosol"/>
    <property type="evidence" value="ECO:0007669"/>
    <property type="project" value="TreeGrafter"/>
</dbReference>
<dbReference type="Gene3D" id="3.40.1190.10">
    <property type="entry name" value="Mur-like, catalytic domain"/>
    <property type="match status" value="1"/>
</dbReference>
<keyword evidence="6" id="KW-0963">Cytoplasm</keyword>
<dbReference type="PANTHER" id="PTHR11136">
    <property type="entry name" value="FOLYLPOLYGLUTAMATE SYNTHASE-RELATED"/>
    <property type="match status" value="1"/>
</dbReference>
<organism evidence="20">
    <name type="scientific">Ceratitis capitata</name>
    <name type="common">Mediterranean fruit fly</name>
    <name type="synonym">Tephritis capitata</name>
    <dbReference type="NCBI Taxonomy" id="7213"/>
    <lineage>
        <taxon>Eukaryota</taxon>
        <taxon>Metazoa</taxon>
        <taxon>Ecdysozoa</taxon>
        <taxon>Arthropoda</taxon>
        <taxon>Hexapoda</taxon>
        <taxon>Insecta</taxon>
        <taxon>Pterygota</taxon>
        <taxon>Neoptera</taxon>
        <taxon>Endopterygota</taxon>
        <taxon>Diptera</taxon>
        <taxon>Brachycera</taxon>
        <taxon>Muscomorpha</taxon>
        <taxon>Tephritoidea</taxon>
        <taxon>Tephritidae</taxon>
        <taxon>Ceratitis</taxon>
        <taxon>Ceratitis</taxon>
    </lineage>
</organism>
<dbReference type="InterPro" id="IPR036565">
    <property type="entry name" value="Mur-like_cat_sf"/>
</dbReference>
<dbReference type="SUPFAM" id="SSF53623">
    <property type="entry name" value="MurD-like peptide ligases, catalytic domain"/>
    <property type="match status" value="1"/>
</dbReference>
<comment type="function">
    <text evidence="17">Catalyzes conversion of folates to polyglutamate derivatives allowing concentration of folate compounds in the cell and the intracellular retention of these cofactors, which are important substrates for most of the folate-dependent enzymes that are involved in one-carbon transfer reactions involved in purine, pyrimidine and amino acid synthesis.</text>
</comment>
<dbReference type="InterPro" id="IPR018109">
    <property type="entry name" value="Folylpolyglutamate_synth_CS"/>
</dbReference>
<evidence type="ECO:0000256" key="9">
    <source>
        <dbReference type="ARBA" id="ARBA00022723"/>
    </source>
</evidence>
<keyword evidence="13 19" id="KW-0460">Magnesium</keyword>
<accession>W8C8T9</accession>
<reference evidence="20" key="1">
    <citation type="submission" date="2013-07" db="EMBL/GenBank/DDBJ databases">
        <authorList>
            <person name="Geib S."/>
        </authorList>
    </citation>
    <scope>NUCLEOTIDE SEQUENCE</scope>
</reference>
<dbReference type="GO" id="GO:0006730">
    <property type="term" value="P:one-carbon metabolic process"/>
    <property type="evidence" value="ECO:0007669"/>
    <property type="project" value="UniProtKB-KW"/>
</dbReference>
<dbReference type="EMBL" id="GAMC01007221">
    <property type="protein sequence ID" value="JAB99334.1"/>
    <property type="molecule type" value="mRNA"/>
</dbReference>
<dbReference type="UniPathway" id="UPA00850"/>
<feature type="binding site" evidence="18">
    <location>
        <position position="381"/>
    </location>
    <ligand>
        <name>ATP</name>
        <dbReference type="ChEBI" id="CHEBI:30616"/>
    </ligand>
</feature>
<comment type="similarity">
    <text evidence="5 17">Belongs to the folylpolyglutamate synthase family.</text>
</comment>
<keyword evidence="8 17" id="KW-0436">Ligase</keyword>
<feature type="binding site" evidence="19">
    <location>
        <position position="231"/>
    </location>
    <ligand>
        <name>Mg(2+)</name>
        <dbReference type="ChEBI" id="CHEBI:18420"/>
        <label>1</label>
    </ligand>
</feature>
<evidence type="ECO:0000256" key="15">
    <source>
        <dbReference type="ARBA" id="ARBA00023136"/>
    </source>
</evidence>
<dbReference type="EC" id="6.3.2.17" evidence="17"/>
<dbReference type="AlphaFoldDB" id="W8C8T9"/>
<feature type="binding site" evidence="19">
    <location>
        <position position="162"/>
    </location>
    <ligand>
        <name>Mg(2+)</name>
        <dbReference type="ChEBI" id="CHEBI:18420"/>
        <label>1</label>
    </ligand>
</feature>
<evidence type="ECO:0000313" key="20">
    <source>
        <dbReference type="EMBL" id="JAB99334.1"/>
    </source>
</evidence>
<keyword evidence="12 18" id="KW-0067">ATP-binding</keyword>
<dbReference type="GO" id="GO:0005743">
    <property type="term" value="C:mitochondrial inner membrane"/>
    <property type="evidence" value="ECO:0007669"/>
    <property type="project" value="UniProtKB-SubCell"/>
</dbReference>
<comment type="pathway">
    <text evidence="4 17">Cofactor biosynthesis; tetrahydrofolylpolyglutamate biosynthesis.</text>
</comment>
<evidence type="ECO:0000256" key="18">
    <source>
        <dbReference type="PIRSR" id="PIRSR038895-1"/>
    </source>
</evidence>
<dbReference type="OrthoDB" id="5212574at2759"/>
<sequence>MARRALFSRLLVLEQRTYFTRSKRSFLLPQRATNNTNMLSTEKLATISQSITTPSTTCTFAAQKQQQKQAELSVDQQYEECVSDLNKLQSNATTIRRSILLNNKQLPLSDMHKYMERSGLSLDELEKIPFIHVSGSKGKGSTCALTESILRAHGVRTGFYSSPHLLSVTERLRLDGQPISKQKFVRTFRRVYSRLHKQQQYEGDMPAYFKFLTILSFHLFLEEKVEVIILEVGIGGELDCTNVIRNTQTVGITSLGLEHTHLLGDTLSEIAWQKSGIIKKSSDVYTYVSQQECLDVIRKRAAELSATLHIVPDYQKYCGAPEHEDLLYNLNEVIRLNGSLAIQLAYDWLRKNGYTQYKGMESTKLTNEVLVGLQQCNWPGRCQVLGIDKLNFHIDGAHTVESMRVCSDWFKRVTSKRTNPRVLIFNTTGERDSRRLLEILYSTIDFDRAFFVPNISSGAANHNDNMSVFGITEQLKRARLHASIWYQLCIESDEEDSSKTVGSVLDCLKDVRATYGTEEPVDVLVTGSLHLIGAAMAAFKYL</sequence>
<keyword evidence="9 19" id="KW-0479">Metal-binding</keyword>
<evidence type="ECO:0000256" key="1">
    <source>
        <dbReference type="ARBA" id="ARBA00004273"/>
    </source>
</evidence>
<dbReference type="GO" id="GO:0005759">
    <property type="term" value="C:mitochondrial matrix"/>
    <property type="evidence" value="ECO:0007669"/>
    <property type="project" value="UniProtKB-SubCell"/>
</dbReference>
<dbReference type="InterPro" id="IPR036615">
    <property type="entry name" value="Mur_ligase_C_dom_sf"/>
</dbReference>
<evidence type="ECO:0000256" key="10">
    <source>
        <dbReference type="ARBA" id="ARBA00022741"/>
    </source>
</evidence>
<gene>
    <name evidence="20" type="primary">FOLC</name>
</gene>
<keyword evidence="14" id="KW-0496">Mitochondrion</keyword>
<reference evidence="20" key="2">
    <citation type="journal article" date="2014" name="BMC Genomics">
        <title>A genomic perspective to assessing quality of mass-reared SIT flies used in Mediterranean fruit fly (Ceratitis capitata) eradication in California.</title>
        <authorList>
            <person name="Calla B."/>
            <person name="Hall B."/>
            <person name="Hou S."/>
            <person name="Geib S.M."/>
        </authorList>
    </citation>
    <scope>NUCLEOTIDE SEQUENCE</scope>
</reference>
<evidence type="ECO:0000256" key="17">
    <source>
        <dbReference type="PIRNR" id="PIRNR038895"/>
    </source>
</evidence>
<evidence type="ECO:0000256" key="19">
    <source>
        <dbReference type="PIRSR" id="PIRSR038895-2"/>
    </source>
</evidence>
<dbReference type="PROSITE" id="PS01012">
    <property type="entry name" value="FOLYLPOLYGLU_SYNT_2"/>
    <property type="match status" value="1"/>
</dbReference>
<evidence type="ECO:0000256" key="7">
    <source>
        <dbReference type="ARBA" id="ARBA00022563"/>
    </source>
</evidence>
<evidence type="ECO:0000256" key="11">
    <source>
        <dbReference type="ARBA" id="ARBA00022792"/>
    </source>
</evidence>
<keyword evidence="15" id="KW-0472">Membrane</keyword>
<evidence type="ECO:0000256" key="16">
    <source>
        <dbReference type="ARBA" id="ARBA00047493"/>
    </source>
</evidence>
<keyword evidence="10 18" id="KW-0547">Nucleotide-binding</keyword>
<dbReference type="GO" id="GO:0046872">
    <property type="term" value="F:metal ion binding"/>
    <property type="evidence" value="ECO:0007669"/>
    <property type="project" value="UniProtKB-KW"/>
</dbReference>
<evidence type="ECO:0000256" key="8">
    <source>
        <dbReference type="ARBA" id="ARBA00022598"/>
    </source>
</evidence>
<dbReference type="InterPro" id="IPR023600">
    <property type="entry name" value="Folylpolyglutamate_synth_euk"/>
</dbReference>
<evidence type="ECO:0000256" key="2">
    <source>
        <dbReference type="ARBA" id="ARBA00004305"/>
    </source>
</evidence>
<keyword evidence="7 17" id="KW-0554">One-carbon metabolism</keyword>
<dbReference type="NCBIfam" id="TIGR01499">
    <property type="entry name" value="folC"/>
    <property type="match status" value="1"/>
</dbReference>
<evidence type="ECO:0000256" key="6">
    <source>
        <dbReference type="ARBA" id="ARBA00022490"/>
    </source>
</evidence>
<name>W8C8T9_CERCA</name>